<dbReference type="RefSeq" id="WP_197444345.1">
    <property type="nucleotide sequence ID" value="NZ_CP036275.1"/>
</dbReference>
<dbReference type="Pfam" id="PF07635">
    <property type="entry name" value="PSCyt1"/>
    <property type="match status" value="1"/>
</dbReference>
<organism evidence="8 9">
    <name type="scientific">Maioricimonas rarisocia</name>
    <dbReference type="NCBI Taxonomy" id="2528026"/>
    <lineage>
        <taxon>Bacteria</taxon>
        <taxon>Pseudomonadati</taxon>
        <taxon>Planctomycetota</taxon>
        <taxon>Planctomycetia</taxon>
        <taxon>Planctomycetales</taxon>
        <taxon>Planctomycetaceae</taxon>
        <taxon>Maioricimonas</taxon>
    </lineage>
</organism>
<feature type="signal peptide" evidence="1">
    <location>
        <begin position="1"/>
        <end position="24"/>
    </location>
</feature>
<dbReference type="Pfam" id="PF07631">
    <property type="entry name" value="PSD4"/>
    <property type="match status" value="1"/>
</dbReference>
<evidence type="ECO:0000313" key="8">
    <source>
        <dbReference type="EMBL" id="QDU38204.1"/>
    </source>
</evidence>
<dbReference type="Pfam" id="PF07626">
    <property type="entry name" value="PSD3"/>
    <property type="match status" value="1"/>
</dbReference>
<evidence type="ECO:0000256" key="1">
    <source>
        <dbReference type="SAM" id="SignalP"/>
    </source>
</evidence>
<evidence type="ECO:0000259" key="7">
    <source>
        <dbReference type="Pfam" id="PF07637"/>
    </source>
</evidence>
<proteinExistence type="predicted"/>
<feature type="domain" description="DUF1595" evidence="7">
    <location>
        <begin position="394"/>
        <end position="454"/>
    </location>
</feature>
<feature type="domain" description="DUF1585" evidence="2">
    <location>
        <begin position="724"/>
        <end position="797"/>
    </location>
</feature>
<keyword evidence="9" id="KW-1185">Reference proteome</keyword>
<evidence type="ECO:0000259" key="2">
    <source>
        <dbReference type="Pfam" id="PF07624"/>
    </source>
</evidence>
<evidence type="ECO:0000259" key="6">
    <source>
        <dbReference type="Pfam" id="PF07635"/>
    </source>
</evidence>
<feature type="domain" description="DUF1588" evidence="4">
    <location>
        <begin position="605"/>
        <end position="701"/>
    </location>
</feature>
<dbReference type="InterPro" id="IPR013043">
    <property type="entry name" value="DUF1595"/>
</dbReference>
<dbReference type="EMBL" id="CP036275">
    <property type="protein sequence ID" value="QDU38204.1"/>
    <property type="molecule type" value="Genomic_DNA"/>
</dbReference>
<protein>
    <recommendedName>
        <fullName evidence="10">Planctomycete cytochrome C</fullName>
    </recommendedName>
</protein>
<name>A0A517Z6Y2_9PLAN</name>
<evidence type="ECO:0000313" key="9">
    <source>
        <dbReference type="Proteomes" id="UP000320496"/>
    </source>
</evidence>
<dbReference type="Pfam" id="PF07637">
    <property type="entry name" value="PSD5"/>
    <property type="match status" value="1"/>
</dbReference>
<dbReference type="InterPro" id="IPR011478">
    <property type="entry name" value="DUF1585"/>
</dbReference>
<feature type="domain" description="DUF1592" evidence="5">
    <location>
        <begin position="459"/>
        <end position="586"/>
    </location>
</feature>
<feature type="domain" description="Cytochrome C Planctomycete-type" evidence="6">
    <location>
        <begin position="45"/>
        <end position="92"/>
    </location>
</feature>
<evidence type="ECO:0000259" key="3">
    <source>
        <dbReference type="Pfam" id="PF07626"/>
    </source>
</evidence>
<dbReference type="InterPro" id="IPR013042">
    <property type="entry name" value="DUF1592"/>
</dbReference>
<evidence type="ECO:0000259" key="4">
    <source>
        <dbReference type="Pfam" id="PF07627"/>
    </source>
</evidence>
<dbReference type="InterPro" id="IPR013036">
    <property type="entry name" value="DUF1587"/>
</dbReference>
<dbReference type="KEGG" id="mri:Mal4_25290"/>
<feature type="domain" description="DUF1587" evidence="3">
    <location>
        <begin position="129"/>
        <end position="192"/>
    </location>
</feature>
<dbReference type="InterPro" id="IPR011429">
    <property type="entry name" value="Cyt_c_Planctomycete-type"/>
</dbReference>
<dbReference type="Pfam" id="PF07627">
    <property type="entry name" value="PSCyt3"/>
    <property type="match status" value="1"/>
</dbReference>
<keyword evidence="1" id="KW-0732">Signal</keyword>
<evidence type="ECO:0000259" key="5">
    <source>
        <dbReference type="Pfam" id="PF07631"/>
    </source>
</evidence>
<sequence precursor="true">MRNDLTIILTALGCALIPTVAVRAADQNGQDRIPAVASSFIEATCLDCHDGPDGEAGLDLRALAGNLDDGHLFEKWVRVHDRVKAGEMPPPDSYDLAPAKVDAFVSSTADWLRDHQEQKWASEGRVPARRLTRLQIERTLHDLLGIDIPIANRMPEEQRTGGFTTVAAGQAMSHFQIEKHVAAVDRALEEAFRRALTPPDTELREMSARDVARRNPKRRTREPEMVDGLAVVWSSRLTFYGRLPATTAKEDGWYRFRIKASSLNTPEDRGVWCAVRRGFCVSSAPLRPWVGGFEATDEPQEWTFETWLPKGEMLEVRPGDATLKIASFRGGQVGAGEGGPQNVPGVAIHSVTMERIHRGPDDETIRTLLFGDLEVQKNGKKLPTLKSDAPKKDAARLVRTFARRAFRRPVNDDEVAPYITVATSSLADGDSLLDALRAGYRAVLTSPRFMYFREAPGALNDYALADRLSYFLWNRMPDEELMKLAEQGRLSDPQVLHEQIDRMLNDPRGERFVEDFAAEWLDLSEIDFTEPDRRLYREFDIIVQQSMLQETHAFLDHLLREDLSVANLIDSDFTFLNSRLARFYDIDRIEGDELQQVALKSEDRRGGLLTHGSILKVTANGTNTSPVIRGVWINERLLGVHIPPPPENVPAIEPDIRGATTIREMLAKHRSIESCAACHVKIDPPGFALENFDPAGQWRDRYPLLAKRRPEGGPEIDPSYELEDGREFSNFEEFQSLIVESPEQIARNVAEKLLTYGTGAPVGFADRPAIDRIVAQAAESDYGFRSLLHAAIASPVFTRK</sequence>
<reference evidence="8 9" key="1">
    <citation type="submission" date="2019-02" db="EMBL/GenBank/DDBJ databases">
        <title>Deep-cultivation of Planctomycetes and their phenomic and genomic characterization uncovers novel biology.</title>
        <authorList>
            <person name="Wiegand S."/>
            <person name="Jogler M."/>
            <person name="Boedeker C."/>
            <person name="Pinto D."/>
            <person name="Vollmers J."/>
            <person name="Rivas-Marin E."/>
            <person name="Kohn T."/>
            <person name="Peeters S.H."/>
            <person name="Heuer A."/>
            <person name="Rast P."/>
            <person name="Oberbeckmann S."/>
            <person name="Bunk B."/>
            <person name="Jeske O."/>
            <person name="Meyerdierks A."/>
            <person name="Storesund J.E."/>
            <person name="Kallscheuer N."/>
            <person name="Luecker S."/>
            <person name="Lage O.M."/>
            <person name="Pohl T."/>
            <person name="Merkel B.J."/>
            <person name="Hornburger P."/>
            <person name="Mueller R.-W."/>
            <person name="Bruemmer F."/>
            <person name="Labrenz M."/>
            <person name="Spormann A.M."/>
            <person name="Op den Camp H."/>
            <person name="Overmann J."/>
            <person name="Amann R."/>
            <person name="Jetten M.S.M."/>
            <person name="Mascher T."/>
            <person name="Medema M.H."/>
            <person name="Devos D.P."/>
            <person name="Kaster A.-K."/>
            <person name="Ovreas L."/>
            <person name="Rohde M."/>
            <person name="Galperin M.Y."/>
            <person name="Jogler C."/>
        </authorList>
    </citation>
    <scope>NUCLEOTIDE SEQUENCE [LARGE SCALE GENOMIC DNA]</scope>
    <source>
        <strain evidence="8 9">Mal4</strain>
    </source>
</reference>
<gene>
    <name evidence="8" type="ORF">Mal4_25290</name>
</gene>
<dbReference type="Proteomes" id="UP000320496">
    <property type="component" value="Chromosome"/>
</dbReference>
<accession>A0A517Z6Y2</accession>
<dbReference type="InterPro" id="IPR013039">
    <property type="entry name" value="DUF1588"/>
</dbReference>
<feature type="chain" id="PRO_5021785701" description="Planctomycete cytochrome C" evidence="1">
    <location>
        <begin position="25"/>
        <end position="800"/>
    </location>
</feature>
<dbReference type="AlphaFoldDB" id="A0A517Z6Y2"/>
<dbReference type="Pfam" id="PF07624">
    <property type="entry name" value="PSD2"/>
    <property type="match status" value="1"/>
</dbReference>
<evidence type="ECO:0008006" key="10">
    <source>
        <dbReference type="Google" id="ProtNLM"/>
    </source>
</evidence>